<evidence type="ECO:0008006" key="4">
    <source>
        <dbReference type="Google" id="ProtNLM"/>
    </source>
</evidence>
<feature type="transmembrane region" description="Helical" evidence="1">
    <location>
        <begin position="240"/>
        <end position="260"/>
    </location>
</feature>
<protein>
    <recommendedName>
        <fullName evidence="4">ABC transporter permease</fullName>
    </recommendedName>
</protein>
<keyword evidence="1" id="KW-0472">Membrane</keyword>
<sequence length="267" mass="29483">MIALVERNLRLYFQNKSTVFWSLFSPLLVLGLYELFIQYNLVASFQHQTTMLNQWLLGGALSVAALTTSFTVLGIKVFDEAKGQRAAFFINGVSERKLNSSYLIASGIVGFIMTVVILAVYVTFFYLQGQMTFHFSNLMKVLPIILLSTVISVGINGIVLLFVHNEGSFSGVSTTLNVLSGFLVGAYMPFGAVPAVAQHIMKYWPGFLSASLFRNALVTTKVDLTTKEFLGMSVKWGNQVLSTTNISLILLLASVILIAITQLRNRE</sequence>
<dbReference type="EMBL" id="SDGZ01000015">
    <property type="protein sequence ID" value="TYC49091.1"/>
    <property type="molecule type" value="Genomic_DNA"/>
</dbReference>
<dbReference type="PANTHER" id="PTHR43229:SF2">
    <property type="entry name" value="NODULATION PROTEIN J"/>
    <property type="match status" value="1"/>
</dbReference>
<keyword evidence="3" id="KW-1185">Reference proteome</keyword>
<evidence type="ECO:0000313" key="3">
    <source>
        <dbReference type="Proteomes" id="UP000371977"/>
    </source>
</evidence>
<proteinExistence type="predicted"/>
<name>A0A6C2C514_9LACO</name>
<feature type="transmembrane region" description="Helical" evidence="1">
    <location>
        <begin position="55"/>
        <end position="75"/>
    </location>
</feature>
<comment type="caution">
    <text evidence="2">The sequence shown here is derived from an EMBL/GenBank/DDBJ whole genome shotgun (WGS) entry which is preliminary data.</text>
</comment>
<dbReference type="AlphaFoldDB" id="A0A6C2C514"/>
<dbReference type="OrthoDB" id="162334at2"/>
<gene>
    <name evidence="2" type="ORF">ESZ50_07545</name>
</gene>
<keyword evidence="1" id="KW-0812">Transmembrane</keyword>
<keyword evidence="1" id="KW-1133">Transmembrane helix</keyword>
<feature type="transmembrane region" description="Helical" evidence="1">
    <location>
        <begin position="139"/>
        <end position="163"/>
    </location>
</feature>
<dbReference type="InterPro" id="IPR051784">
    <property type="entry name" value="Nod_factor_ABC_transporter"/>
</dbReference>
<dbReference type="RefSeq" id="WP_148622953.1">
    <property type="nucleotide sequence ID" value="NZ_SDGZ01000015.1"/>
</dbReference>
<feature type="transmembrane region" description="Helical" evidence="1">
    <location>
        <begin position="175"/>
        <end position="196"/>
    </location>
</feature>
<feature type="transmembrane region" description="Helical" evidence="1">
    <location>
        <begin position="102"/>
        <end position="127"/>
    </location>
</feature>
<evidence type="ECO:0000256" key="1">
    <source>
        <dbReference type="SAM" id="Phobius"/>
    </source>
</evidence>
<reference evidence="2 3" key="1">
    <citation type="submission" date="2019-01" db="EMBL/GenBank/DDBJ databases">
        <title>Weissella sp. nov., a novel lactic acid bacterium isolated from animal feces.</title>
        <authorList>
            <person name="Wang L.-T."/>
        </authorList>
    </citation>
    <scope>NUCLEOTIDE SEQUENCE [LARGE SCALE GENOMIC DNA]</scope>
    <source>
        <strain evidence="2 3">8H-2</strain>
    </source>
</reference>
<organism evidence="2 3">
    <name type="scientific">Weissella muntiaci</name>
    <dbReference type="NCBI Taxonomy" id="2508881"/>
    <lineage>
        <taxon>Bacteria</taxon>
        <taxon>Bacillati</taxon>
        <taxon>Bacillota</taxon>
        <taxon>Bacilli</taxon>
        <taxon>Lactobacillales</taxon>
        <taxon>Lactobacillaceae</taxon>
        <taxon>Weissella</taxon>
    </lineage>
</organism>
<dbReference type="PANTHER" id="PTHR43229">
    <property type="entry name" value="NODULATION PROTEIN J"/>
    <property type="match status" value="1"/>
</dbReference>
<accession>A0A6C2C514</accession>
<feature type="transmembrane region" description="Helical" evidence="1">
    <location>
        <begin position="20"/>
        <end position="43"/>
    </location>
</feature>
<evidence type="ECO:0000313" key="2">
    <source>
        <dbReference type="EMBL" id="TYC49091.1"/>
    </source>
</evidence>
<dbReference type="Proteomes" id="UP000371977">
    <property type="component" value="Unassembled WGS sequence"/>
</dbReference>